<dbReference type="EMBL" id="WNXC01000001">
    <property type="protein sequence ID" value="MBB2147669.1"/>
    <property type="molecule type" value="Genomic_DNA"/>
</dbReference>
<evidence type="ECO:0000313" key="8">
    <source>
        <dbReference type="Proteomes" id="UP000636110"/>
    </source>
</evidence>
<dbReference type="InterPro" id="IPR013154">
    <property type="entry name" value="ADH-like_N"/>
</dbReference>
<comment type="subcellular location">
    <subcellularLocation>
        <location evidence="1">Cytoplasm</location>
    </subcellularLocation>
</comment>
<dbReference type="InterPro" id="IPR051603">
    <property type="entry name" value="Zinc-ADH_QOR/CCCR"/>
</dbReference>
<feature type="domain" description="Enoyl reductase (ER)" evidence="6">
    <location>
        <begin position="10"/>
        <end position="303"/>
    </location>
</feature>
<dbReference type="InterPro" id="IPR002364">
    <property type="entry name" value="Quin_OxRdtase/zeta-crystal_CS"/>
</dbReference>
<dbReference type="CDD" id="cd05289">
    <property type="entry name" value="MDR_like_2"/>
    <property type="match status" value="1"/>
</dbReference>
<keyword evidence="5" id="KW-0694">RNA-binding</keyword>
<dbReference type="PROSITE" id="PS01162">
    <property type="entry name" value="QOR_ZETA_CRYSTAL"/>
    <property type="match status" value="1"/>
</dbReference>
<comment type="subunit">
    <text evidence="2">Homotetramer.</text>
</comment>
<comment type="caution">
    <text evidence="7">The sequence shown here is derived from an EMBL/GenBank/DDBJ whole genome shotgun (WGS) entry which is preliminary data.</text>
</comment>
<evidence type="ECO:0000313" key="7">
    <source>
        <dbReference type="EMBL" id="MBB2147669.1"/>
    </source>
</evidence>
<sequence>MKAIEFNSYGDSSVLQLKEIAIPVPKAHEVLIKVVAVTINPFDIKNRSGAMKAFFPITFPHIPGTDASGMVEAVGSAVTRIKVGDLVFATASHGTYAEYVCINEATVSLIPDHLSMNEAAALAVPLNTAYSVLVETGHLQPGERVLIHGAAGGVGAIILQMAKALGAYVIATASGTGLDLIKSLAADEVIDYKSQDFSKLVKDLDTVVDLVGGETQLKSYPLVKKGGRLLSIVMPTSDELAAKHQINAQFISSVGDHKKLDFGKRLVDSNKIKVQVAKVMKIEEAAAAQDLVSKGGLNGKIVLNF</sequence>
<dbReference type="SUPFAM" id="SSF51735">
    <property type="entry name" value="NAD(P)-binding Rossmann-fold domains"/>
    <property type="match status" value="1"/>
</dbReference>
<evidence type="ECO:0000256" key="1">
    <source>
        <dbReference type="ARBA" id="ARBA00004496"/>
    </source>
</evidence>
<dbReference type="Gene3D" id="3.40.50.720">
    <property type="entry name" value="NAD(P)-binding Rossmann-like Domain"/>
    <property type="match status" value="1"/>
</dbReference>
<dbReference type="PANTHER" id="PTHR44154:SF1">
    <property type="entry name" value="QUINONE OXIDOREDUCTASE"/>
    <property type="match status" value="1"/>
</dbReference>
<dbReference type="PANTHER" id="PTHR44154">
    <property type="entry name" value="QUINONE OXIDOREDUCTASE"/>
    <property type="match status" value="1"/>
</dbReference>
<proteinExistence type="predicted"/>
<evidence type="ECO:0000256" key="5">
    <source>
        <dbReference type="ARBA" id="ARBA00022884"/>
    </source>
</evidence>
<gene>
    <name evidence="7" type="ORF">GM920_01970</name>
</gene>
<evidence type="ECO:0000256" key="3">
    <source>
        <dbReference type="ARBA" id="ARBA00022490"/>
    </source>
</evidence>
<accession>A0ABR6EQY3</accession>
<evidence type="ECO:0000256" key="4">
    <source>
        <dbReference type="ARBA" id="ARBA00022857"/>
    </source>
</evidence>
<name>A0ABR6EQY3_9SPHI</name>
<organism evidence="7 8">
    <name type="scientific">Pedobacter gandavensis</name>
    <dbReference type="NCBI Taxonomy" id="2679963"/>
    <lineage>
        <taxon>Bacteria</taxon>
        <taxon>Pseudomonadati</taxon>
        <taxon>Bacteroidota</taxon>
        <taxon>Sphingobacteriia</taxon>
        <taxon>Sphingobacteriales</taxon>
        <taxon>Sphingobacteriaceae</taxon>
        <taxon>Pedobacter</taxon>
    </lineage>
</organism>
<dbReference type="SUPFAM" id="SSF50129">
    <property type="entry name" value="GroES-like"/>
    <property type="match status" value="1"/>
</dbReference>
<dbReference type="Pfam" id="PF13602">
    <property type="entry name" value="ADH_zinc_N_2"/>
    <property type="match status" value="1"/>
</dbReference>
<keyword evidence="3" id="KW-0963">Cytoplasm</keyword>
<reference evidence="7 8" key="1">
    <citation type="submission" date="2019-11" db="EMBL/GenBank/DDBJ databases">
        <title>Description of Pedobacter sp. LMG 31462T.</title>
        <authorList>
            <person name="Carlier A."/>
            <person name="Qi S."/>
            <person name="Vandamme P."/>
        </authorList>
    </citation>
    <scope>NUCLEOTIDE SEQUENCE [LARGE SCALE GENOMIC DNA]</scope>
    <source>
        <strain evidence="7 8">LMG 31462</strain>
    </source>
</reference>
<evidence type="ECO:0000259" key="6">
    <source>
        <dbReference type="SMART" id="SM00829"/>
    </source>
</evidence>
<protein>
    <submittedName>
        <fullName evidence="7">Zinc-binding dehydrogenase</fullName>
    </submittedName>
</protein>
<dbReference type="Proteomes" id="UP000636110">
    <property type="component" value="Unassembled WGS sequence"/>
</dbReference>
<dbReference type="InterPro" id="IPR036291">
    <property type="entry name" value="NAD(P)-bd_dom_sf"/>
</dbReference>
<evidence type="ECO:0000256" key="2">
    <source>
        <dbReference type="ARBA" id="ARBA00011881"/>
    </source>
</evidence>
<dbReference type="InterPro" id="IPR020843">
    <property type="entry name" value="ER"/>
</dbReference>
<keyword evidence="8" id="KW-1185">Reference proteome</keyword>
<dbReference type="RefSeq" id="WP_182952929.1">
    <property type="nucleotide sequence ID" value="NZ_WNXC01000001.1"/>
</dbReference>
<dbReference type="SMART" id="SM00829">
    <property type="entry name" value="PKS_ER"/>
    <property type="match status" value="1"/>
</dbReference>
<keyword evidence="4" id="KW-0521">NADP</keyword>
<dbReference type="Gene3D" id="3.90.180.10">
    <property type="entry name" value="Medium-chain alcohol dehydrogenases, catalytic domain"/>
    <property type="match status" value="1"/>
</dbReference>
<dbReference type="Pfam" id="PF08240">
    <property type="entry name" value="ADH_N"/>
    <property type="match status" value="1"/>
</dbReference>
<dbReference type="InterPro" id="IPR011032">
    <property type="entry name" value="GroES-like_sf"/>
</dbReference>